<protein>
    <submittedName>
        <fullName evidence="9">Cytochrome o ubiquinol oxidase</fullName>
    </submittedName>
</protein>
<keyword evidence="5 7" id="KW-1133">Transmembrane helix</keyword>
<gene>
    <name evidence="9" type="ORF">GCM10017643_36810</name>
</gene>
<proteinExistence type="inferred from homology"/>
<dbReference type="Proteomes" id="UP001143370">
    <property type="component" value="Unassembled WGS sequence"/>
</dbReference>
<dbReference type="Pfam" id="PF09335">
    <property type="entry name" value="VTT_dom"/>
    <property type="match status" value="1"/>
</dbReference>
<keyword evidence="4 7" id="KW-0812">Transmembrane</keyword>
<keyword evidence="10" id="KW-1185">Reference proteome</keyword>
<comment type="subcellular location">
    <subcellularLocation>
        <location evidence="1 7">Cell membrane</location>
        <topology evidence="1 7">Multi-pass membrane protein</topology>
    </subcellularLocation>
</comment>
<reference evidence="9" key="1">
    <citation type="journal article" date="2014" name="Int. J. Syst. Evol. Microbiol.">
        <title>Complete genome sequence of Corynebacterium casei LMG S-19264T (=DSM 44701T), isolated from a smear-ripened cheese.</title>
        <authorList>
            <consortium name="US DOE Joint Genome Institute (JGI-PGF)"/>
            <person name="Walter F."/>
            <person name="Albersmeier A."/>
            <person name="Kalinowski J."/>
            <person name="Ruckert C."/>
        </authorList>
    </citation>
    <scope>NUCLEOTIDE SEQUENCE</scope>
    <source>
        <strain evidence="9">VKM B-2484</strain>
    </source>
</reference>
<evidence type="ECO:0000256" key="5">
    <source>
        <dbReference type="ARBA" id="ARBA00022989"/>
    </source>
</evidence>
<feature type="transmembrane region" description="Helical" evidence="7">
    <location>
        <begin position="34"/>
        <end position="56"/>
    </location>
</feature>
<accession>A0A9W6JD61</accession>
<organism evidence="9 10">
    <name type="scientific">Ancylobacter dichloromethanicus</name>
    <dbReference type="NCBI Taxonomy" id="518825"/>
    <lineage>
        <taxon>Bacteria</taxon>
        <taxon>Pseudomonadati</taxon>
        <taxon>Pseudomonadota</taxon>
        <taxon>Alphaproteobacteria</taxon>
        <taxon>Hyphomicrobiales</taxon>
        <taxon>Xanthobacteraceae</taxon>
        <taxon>Ancylobacter</taxon>
    </lineage>
</organism>
<evidence type="ECO:0000256" key="6">
    <source>
        <dbReference type="ARBA" id="ARBA00023136"/>
    </source>
</evidence>
<evidence type="ECO:0000259" key="8">
    <source>
        <dbReference type="Pfam" id="PF09335"/>
    </source>
</evidence>
<evidence type="ECO:0000256" key="1">
    <source>
        <dbReference type="ARBA" id="ARBA00004651"/>
    </source>
</evidence>
<sequence>MGLEAYARQVLDFVETHAHWAPWIAFILAFGESLAVVSLFFPATFVLVGLGALIAAGGAPFLPVWLAAALGAALGDAVSYAIGLHFKDRVRGFPILRGHPGLLDRGERFFNRWGVWSVFIGRFFGPMRAVVPLVAGMFAMPFTPFQLANITSAMLWALLLLAPSAAAMKVLGY</sequence>
<keyword evidence="6 7" id="KW-0472">Membrane</keyword>
<dbReference type="EMBL" id="BSFJ01000027">
    <property type="protein sequence ID" value="GLK73564.1"/>
    <property type="molecule type" value="Genomic_DNA"/>
</dbReference>
<dbReference type="InterPro" id="IPR032818">
    <property type="entry name" value="DedA-like"/>
</dbReference>
<evidence type="ECO:0000256" key="2">
    <source>
        <dbReference type="ARBA" id="ARBA00010792"/>
    </source>
</evidence>
<dbReference type="InterPro" id="IPR032816">
    <property type="entry name" value="VTT_dom"/>
</dbReference>
<evidence type="ECO:0000313" key="9">
    <source>
        <dbReference type="EMBL" id="GLK73564.1"/>
    </source>
</evidence>
<dbReference type="GO" id="GO:0005886">
    <property type="term" value="C:plasma membrane"/>
    <property type="evidence" value="ECO:0007669"/>
    <property type="project" value="UniProtKB-SubCell"/>
</dbReference>
<dbReference type="RefSeq" id="WP_213376242.1">
    <property type="nucleotide sequence ID" value="NZ_BSFJ01000027.1"/>
</dbReference>
<dbReference type="PANTHER" id="PTHR30353">
    <property type="entry name" value="INNER MEMBRANE PROTEIN DEDA-RELATED"/>
    <property type="match status" value="1"/>
</dbReference>
<evidence type="ECO:0000256" key="4">
    <source>
        <dbReference type="ARBA" id="ARBA00022692"/>
    </source>
</evidence>
<feature type="domain" description="VTT" evidence="8">
    <location>
        <begin position="41"/>
        <end position="161"/>
    </location>
</feature>
<dbReference type="AlphaFoldDB" id="A0A9W6JD61"/>
<reference evidence="9" key="2">
    <citation type="submission" date="2023-01" db="EMBL/GenBank/DDBJ databases">
        <authorList>
            <person name="Sun Q."/>
            <person name="Evtushenko L."/>
        </authorList>
    </citation>
    <scope>NUCLEOTIDE SEQUENCE</scope>
    <source>
        <strain evidence="9">VKM B-2484</strain>
    </source>
</reference>
<feature type="transmembrane region" description="Helical" evidence="7">
    <location>
        <begin position="62"/>
        <end position="82"/>
    </location>
</feature>
<evidence type="ECO:0000256" key="7">
    <source>
        <dbReference type="RuleBase" id="RU367016"/>
    </source>
</evidence>
<evidence type="ECO:0000313" key="10">
    <source>
        <dbReference type="Proteomes" id="UP001143370"/>
    </source>
</evidence>
<dbReference type="PANTHER" id="PTHR30353:SF15">
    <property type="entry name" value="INNER MEMBRANE PROTEIN YABI"/>
    <property type="match status" value="1"/>
</dbReference>
<keyword evidence="3 7" id="KW-1003">Cell membrane</keyword>
<name>A0A9W6JD61_9HYPH</name>
<feature type="transmembrane region" description="Helical" evidence="7">
    <location>
        <begin position="129"/>
        <end position="147"/>
    </location>
</feature>
<feature type="transmembrane region" description="Helical" evidence="7">
    <location>
        <begin position="153"/>
        <end position="172"/>
    </location>
</feature>
<evidence type="ECO:0000256" key="3">
    <source>
        <dbReference type="ARBA" id="ARBA00022475"/>
    </source>
</evidence>
<comment type="caution">
    <text evidence="9">The sequence shown here is derived from an EMBL/GenBank/DDBJ whole genome shotgun (WGS) entry which is preliminary data.</text>
</comment>
<comment type="similarity">
    <text evidence="2 7">Belongs to the DedA family.</text>
</comment>